<evidence type="ECO:0000256" key="11">
    <source>
        <dbReference type="RuleBase" id="RU003357"/>
    </source>
</evidence>
<dbReference type="InterPro" id="IPR032508">
    <property type="entry name" value="FecR_C"/>
</dbReference>
<dbReference type="Gene3D" id="2.40.170.20">
    <property type="entry name" value="TonB-dependent receptor, beta-barrel domain"/>
    <property type="match status" value="1"/>
</dbReference>
<dbReference type="Gene3D" id="2.60.40.1120">
    <property type="entry name" value="Carboxypeptidase-like, regulatory domain"/>
    <property type="match status" value="1"/>
</dbReference>
<feature type="domain" description="TonB-dependent receptor plug" evidence="15">
    <location>
        <begin position="208"/>
        <end position="332"/>
    </location>
</feature>
<keyword evidence="8" id="KW-0675">Receptor</keyword>
<dbReference type="Gene3D" id="3.55.50.30">
    <property type="match status" value="1"/>
</dbReference>
<evidence type="ECO:0000256" key="2">
    <source>
        <dbReference type="ARBA" id="ARBA00022448"/>
    </source>
</evidence>
<dbReference type="FunFam" id="2.60.40.1120:FF:000003">
    <property type="entry name" value="Outer membrane protein Omp121"/>
    <property type="match status" value="1"/>
</dbReference>
<comment type="subcellular location">
    <subcellularLocation>
        <location evidence="1 10">Cell outer membrane</location>
        <topology evidence="1 10">Multi-pass membrane protein</topology>
    </subcellularLocation>
</comment>
<evidence type="ECO:0000256" key="10">
    <source>
        <dbReference type="PROSITE-ProRule" id="PRU01360"/>
    </source>
</evidence>
<evidence type="ECO:0000256" key="12">
    <source>
        <dbReference type="SAM" id="MobiDB-lite"/>
    </source>
</evidence>
<dbReference type="InterPro" id="IPR012910">
    <property type="entry name" value="Plug_dom"/>
</dbReference>
<feature type="region of interest" description="Disordered" evidence="12">
    <location>
        <begin position="100"/>
        <end position="121"/>
    </location>
</feature>
<dbReference type="SUPFAM" id="SSF49464">
    <property type="entry name" value="Carboxypeptidase regulatory domain-like"/>
    <property type="match status" value="1"/>
</dbReference>
<dbReference type="GO" id="GO:0044718">
    <property type="term" value="P:siderophore transmembrane transport"/>
    <property type="evidence" value="ECO:0007669"/>
    <property type="project" value="TreeGrafter"/>
</dbReference>
<dbReference type="InterPro" id="IPR023997">
    <property type="entry name" value="TonB-dep_OMP_SusC/RagA_CS"/>
</dbReference>
<evidence type="ECO:0000256" key="6">
    <source>
        <dbReference type="ARBA" id="ARBA00023077"/>
    </source>
</evidence>
<dbReference type="RefSeq" id="WP_021590088.1">
    <property type="nucleotide sequence ID" value="NZ_AWEY01000032.1"/>
</dbReference>
<keyword evidence="7 10" id="KW-0472">Membrane</keyword>
<keyword evidence="9 10" id="KW-0998">Cell outer membrane</keyword>
<evidence type="ECO:0000256" key="9">
    <source>
        <dbReference type="ARBA" id="ARBA00023237"/>
    </source>
</evidence>
<comment type="caution">
    <text evidence="17">The sequence shown here is derived from an EMBL/GenBank/DDBJ whole genome shotgun (WGS) entry which is preliminary data.</text>
</comment>
<dbReference type="Gene3D" id="2.170.130.10">
    <property type="entry name" value="TonB-dependent receptor, plug domain"/>
    <property type="match status" value="1"/>
</dbReference>
<keyword evidence="6 11" id="KW-0798">TonB box</keyword>
<feature type="domain" description="Protein FecR C-terminal" evidence="16">
    <location>
        <begin position="32"/>
        <end position="98"/>
    </location>
</feature>
<dbReference type="PATRIC" id="fig|1115809.3.peg.1841"/>
<proteinExistence type="inferred from homology"/>
<comment type="similarity">
    <text evidence="10 11">Belongs to the TonB-dependent receptor family.</text>
</comment>
<evidence type="ECO:0000256" key="5">
    <source>
        <dbReference type="ARBA" id="ARBA00022729"/>
    </source>
</evidence>
<dbReference type="Pfam" id="PF16344">
    <property type="entry name" value="FecR_C"/>
    <property type="match status" value="1"/>
</dbReference>
<dbReference type="InterPro" id="IPR039426">
    <property type="entry name" value="TonB-dep_rcpt-like"/>
</dbReference>
<feature type="chain" id="PRO_5004633212" evidence="13">
    <location>
        <begin position="27"/>
        <end position="1105"/>
    </location>
</feature>
<feature type="signal peptide" evidence="13">
    <location>
        <begin position="1"/>
        <end position="26"/>
    </location>
</feature>
<evidence type="ECO:0000256" key="1">
    <source>
        <dbReference type="ARBA" id="ARBA00004571"/>
    </source>
</evidence>
<evidence type="ECO:0000256" key="7">
    <source>
        <dbReference type="ARBA" id="ARBA00023136"/>
    </source>
</evidence>
<accession>U2QCD6</accession>
<dbReference type="PANTHER" id="PTHR30069:SF29">
    <property type="entry name" value="HEMOGLOBIN AND HEMOGLOBIN-HAPTOGLOBIN-BINDING PROTEIN 1-RELATED"/>
    <property type="match status" value="1"/>
</dbReference>
<dbReference type="NCBIfam" id="TIGR04056">
    <property type="entry name" value="OMP_RagA_SusC"/>
    <property type="match status" value="1"/>
</dbReference>
<evidence type="ECO:0000256" key="8">
    <source>
        <dbReference type="ARBA" id="ARBA00023170"/>
    </source>
</evidence>
<dbReference type="NCBIfam" id="TIGR04057">
    <property type="entry name" value="SusC_RagA_signa"/>
    <property type="match status" value="1"/>
</dbReference>
<evidence type="ECO:0000259" key="16">
    <source>
        <dbReference type="Pfam" id="PF16344"/>
    </source>
</evidence>
<feature type="domain" description="TonB-dependent receptor-like beta-barrel" evidence="14">
    <location>
        <begin position="495"/>
        <end position="877"/>
    </location>
</feature>
<keyword evidence="4 10" id="KW-0812">Transmembrane</keyword>
<dbReference type="InterPro" id="IPR023996">
    <property type="entry name" value="TonB-dep_OMP_SusC/RagA"/>
</dbReference>
<dbReference type="GO" id="GO:0009279">
    <property type="term" value="C:cell outer membrane"/>
    <property type="evidence" value="ECO:0007669"/>
    <property type="project" value="UniProtKB-SubCell"/>
</dbReference>
<dbReference type="InterPro" id="IPR036942">
    <property type="entry name" value="Beta-barrel_TonB_sf"/>
</dbReference>
<keyword evidence="5 13" id="KW-0732">Signal</keyword>
<keyword evidence="3 10" id="KW-1134">Transmembrane beta strand</keyword>
<dbReference type="Pfam" id="PF13715">
    <property type="entry name" value="CarbopepD_reg_2"/>
    <property type="match status" value="1"/>
</dbReference>
<evidence type="ECO:0000313" key="17">
    <source>
        <dbReference type="EMBL" id="ERK38953.1"/>
    </source>
</evidence>
<dbReference type="Pfam" id="PF00593">
    <property type="entry name" value="TonB_dep_Rec_b-barrel"/>
    <property type="match status" value="1"/>
</dbReference>
<gene>
    <name evidence="17" type="ORF">HMPREF9135_0827</name>
</gene>
<dbReference type="InterPro" id="IPR000531">
    <property type="entry name" value="Beta-barrel_TonB"/>
</dbReference>
<dbReference type="PANTHER" id="PTHR30069">
    <property type="entry name" value="TONB-DEPENDENT OUTER MEMBRANE RECEPTOR"/>
    <property type="match status" value="1"/>
</dbReference>
<sequence length="1105" mass="120947">MRVKQSKLLKSFVVVALCFGSLGVSAQSVTKTFRNESLANVLKEVERQTGMSVIYQVDEVNANKKVTASFKSTPVREVLETVLGNGLRYEIDNKMITIHKRTAPQAERTPQQTGRRRSVKGSVLDENGEPIIGATVTVKGSKLNAVTDLDGNFTIGAPEGSTLVVSYLGYKNQEVSADSRNLKVSMSQNSELLNEVVVTALGIKKEAKALTYNVQQLSNDDITGVKDANFMNALSGKVAGVEINTSAAGIGGGVKVVMRGSKSISGNNNALYVIDGIPMPSLSVNQPSDAYHGDAQSGDAASMVNPDDIESISVLSGAAASALYGSDAANGVIMITTKKGQAGKVHLSYSNNTSFFSPFVTPDFQNAYGQTAAGAFSSWGAKLAAPSSYDPLDFFQTGYNVGNSVTFSTGSEHSQTFASVASTHAEGIVQNNTLARYNFSVRNTSDFLNNKLHLDLSAMYMKITEKNMISQGLYFNPLVPIYMFPAGADIRKYMPYEQYDQERNFKTQFWPFGNQGLSMMNPYWEINRDNAINHKDRYVLSAGLTYNIAQGVSLAGRAKLDRTSGLYEKKYAASTDALFAGEYGAYYRTNDDTRQLYGDMILNLDKYFGDWSVTANLGTSIKDVETSNTYNGGFLNTVANNFTLNNVNRSTAHMDQDPSLNYHHQVQSVFGTASIGFQSKIYLDLTARNDWDSFLGNTPYKNKGFFYPSVGMSVILTEAIPGLKSNVLSFLKIRGSYSEVGNTPEKFYALLRYTYSNASPSTTSYYPNTDLKPERTKAWELGLQANLWQDKVNLNVSLYSTRTFDQFFLPELSAASGYSALPINGGRVDNKGVEASLTLNQPLGPVKWSSTFTYTLNKNKIKQLLAPTQLTLANGNTVTVAQTAMDVMNMGPVKVRLTEGGSMGDLYVTVPKMDEHGYVIVDYTSRNISGLDEGKYVKAGNVNPRYRMGWRNSFSWKGIALSFLLSARVGGRVSSITQGYMDYFGASKATADARDAGGALVNGVRIPAQDFYTKVGPSIGSYYIYSATNFRLGELSLGYDLPISRWVPWIQNMHVAFTGRNLLMFYCKAPFDPELTASTGTYFTGIDNFMMPSLRNLGFSVKVDF</sequence>
<evidence type="ECO:0000256" key="13">
    <source>
        <dbReference type="SAM" id="SignalP"/>
    </source>
</evidence>
<organism evidence="17 18">
    <name type="scientific">Segatella baroniae F0067</name>
    <dbReference type="NCBI Taxonomy" id="1115809"/>
    <lineage>
        <taxon>Bacteria</taxon>
        <taxon>Pseudomonadati</taxon>
        <taxon>Bacteroidota</taxon>
        <taxon>Bacteroidia</taxon>
        <taxon>Bacteroidales</taxon>
        <taxon>Prevotellaceae</taxon>
        <taxon>Segatella</taxon>
    </lineage>
</organism>
<evidence type="ECO:0000256" key="3">
    <source>
        <dbReference type="ARBA" id="ARBA00022452"/>
    </source>
</evidence>
<evidence type="ECO:0000259" key="15">
    <source>
        <dbReference type="Pfam" id="PF07715"/>
    </source>
</evidence>
<evidence type="ECO:0000313" key="18">
    <source>
        <dbReference type="Proteomes" id="UP000016648"/>
    </source>
</evidence>
<reference evidence="17 18" key="1">
    <citation type="submission" date="2013-08" db="EMBL/GenBank/DDBJ databases">
        <authorList>
            <person name="Durkin A.S."/>
            <person name="Haft D.R."/>
            <person name="McCorrison J."/>
            <person name="Torralba M."/>
            <person name="Gillis M."/>
            <person name="Haft D.H."/>
            <person name="Methe B."/>
            <person name="Sutton G."/>
            <person name="Nelson K.E."/>
        </authorList>
    </citation>
    <scope>NUCLEOTIDE SEQUENCE [LARGE SCALE GENOMIC DNA]</scope>
    <source>
        <strain evidence="17 18">F0067</strain>
    </source>
</reference>
<evidence type="ECO:0000256" key="4">
    <source>
        <dbReference type="ARBA" id="ARBA00022692"/>
    </source>
</evidence>
<dbReference type="GO" id="GO:0015344">
    <property type="term" value="F:siderophore uptake transmembrane transporter activity"/>
    <property type="evidence" value="ECO:0007669"/>
    <property type="project" value="TreeGrafter"/>
</dbReference>
<dbReference type="PROSITE" id="PS52016">
    <property type="entry name" value="TONB_DEPENDENT_REC_3"/>
    <property type="match status" value="1"/>
</dbReference>
<dbReference type="Pfam" id="PF07715">
    <property type="entry name" value="Plug"/>
    <property type="match status" value="1"/>
</dbReference>
<keyword evidence="2 10" id="KW-0813">Transport</keyword>
<dbReference type="SUPFAM" id="SSF56935">
    <property type="entry name" value="Porins"/>
    <property type="match status" value="1"/>
</dbReference>
<dbReference type="EMBL" id="AWEY01000032">
    <property type="protein sequence ID" value="ERK38953.1"/>
    <property type="molecule type" value="Genomic_DNA"/>
</dbReference>
<dbReference type="Proteomes" id="UP000016648">
    <property type="component" value="Unassembled WGS sequence"/>
</dbReference>
<dbReference type="InterPro" id="IPR037066">
    <property type="entry name" value="Plug_dom_sf"/>
</dbReference>
<protein>
    <submittedName>
        <fullName evidence="17">TonB-linked outer membrane protein, SusC/RagA family</fullName>
    </submittedName>
</protein>
<dbReference type="AlphaFoldDB" id="U2QCD6"/>
<keyword evidence="18" id="KW-1185">Reference proteome</keyword>
<dbReference type="InterPro" id="IPR008969">
    <property type="entry name" value="CarboxyPept-like_regulatory"/>
</dbReference>
<evidence type="ECO:0000259" key="14">
    <source>
        <dbReference type="Pfam" id="PF00593"/>
    </source>
</evidence>
<name>U2QCD6_9BACT</name>